<protein>
    <submittedName>
        <fullName evidence="1">Uncharacterized protein</fullName>
    </submittedName>
</protein>
<reference evidence="1 2" key="1">
    <citation type="submission" date="2024-09" db="EMBL/GenBank/DDBJ databases">
        <authorList>
            <person name="Zhang Z.-H."/>
        </authorList>
    </citation>
    <scope>NUCLEOTIDE SEQUENCE [LARGE SCALE GENOMIC DNA]</scope>
    <source>
        <strain evidence="1 2">HHTR114</strain>
    </source>
</reference>
<keyword evidence="2" id="KW-1185">Reference proteome</keyword>
<dbReference type="RefSeq" id="WP_379923933.1">
    <property type="nucleotide sequence ID" value="NZ_JBHPON010000001.1"/>
</dbReference>
<organism evidence="1 2">
    <name type="scientific">Hyphococcus aureus</name>
    <dbReference type="NCBI Taxonomy" id="2666033"/>
    <lineage>
        <taxon>Bacteria</taxon>
        <taxon>Pseudomonadati</taxon>
        <taxon>Pseudomonadota</taxon>
        <taxon>Alphaproteobacteria</taxon>
        <taxon>Parvularculales</taxon>
        <taxon>Parvularculaceae</taxon>
        <taxon>Hyphococcus</taxon>
    </lineage>
</organism>
<dbReference type="Proteomes" id="UP001596116">
    <property type="component" value="Unassembled WGS sequence"/>
</dbReference>
<accession>A0ABW1KV03</accession>
<name>A0ABW1KV03_9PROT</name>
<dbReference type="EMBL" id="JBHPON010000001">
    <property type="protein sequence ID" value="MFC6035344.1"/>
    <property type="molecule type" value="Genomic_DNA"/>
</dbReference>
<comment type="caution">
    <text evidence="1">The sequence shown here is derived from an EMBL/GenBank/DDBJ whole genome shotgun (WGS) entry which is preliminary data.</text>
</comment>
<gene>
    <name evidence="1" type="ORF">ACFMB1_07300</name>
</gene>
<evidence type="ECO:0000313" key="2">
    <source>
        <dbReference type="Proteomes" id="UP001596116"/>
    </source>
</evidence>
<proteinExistence type="predicted"/>
<sequence length="282" mass="32188">MKHQTCRQVKRLHSAFLSNTLASFVLHCCGLNGDRQLTQIRSKAMKVRLRNSDLPNYKRYLRAAFPGLKASVRMEAMARGLGFKSYSTLLSAVSSSRQTCALSEDDFIAYSELHGYVADRRQFSRATVRVMLKSVLDLNDRLTTHGYHLPDRYGGAGPKYTSEFSRARAEFYDDAFCDQFELALLFLQHAERRKTLNRNFTTYNLKHTAENVSRKHLLRTELGDYVCNGVFIAAAIYEEFDIRPTSWDSMSGYLNISSKSRAAFRDGPTARNILMHEDQHAA</sequence>
<evidence type="ECO:0000313" key="1">
    <source>
        <dbReference type="EMBL" id="MFC6035344.1"/>
    </source>
</evidence>